<dbReference type="PANTHER" id="PTHR47691">
    <property type="entry name" value="REGULATOR-RELATED"/>
    <property type="match status" value="1"/>
</dbReference>
<comment type="caution">
    <text evidence="4">The sequence shown here is derived from an EMBL/GenBank/DDBJ whole genome shotgun (WGS) entry which is preliminary data.</text>
</comment>
<dbReference type="EMBL" id="BONF01000054">
    <property type="protein sequence ID" value="GIF85867.1"/>
    <property type="molecule type" value="Genomic_DNA"/>
</dbReference>
<dbReference type="InterPro" id="IPR001387">
    <property type="entry name" value="Cro/C1-type_HTH"/>
</dbReference>
<accession>A0A8J3JS10</accession>
<organism evidence="4 5">
    <name type="scientific">Catellatospora bangladeshensis</name>
    <dbReference type="NCBI Taxonomy" id="310355"/>
    <lineage>
        <taxon>Bacteria</taxon>
        <taxon>Bacillati</taxon>
        <taxon>Actinomycetota</taxon>
        <taxon>Actinomycetes</taxon>
        <taxon>Micromonosporales</taxon>
        <taxon>Micromonosporaceae</taxon>
        <taxon>Catellatospora</taxon>
    </lineage>
</organism>
<dbReference type="SMART" id="SM00530">
    <property type="entry name" value="HTH_XRE"/>
    <property type="match status" value="1"/>
</dbReference>
<gene>
    <name evidence="4" type="ORF">Cba03nite_72160</name>
</gene>
<feature type="domain" description="HTH cro/C1-type" evidence="3">
    <location>
        <begin position="40"/>
        <end position="102"/>
    </location>
</feature>
<sequence length="826" mass="89343">MYDQPAPPGARRASHQTSDAYHSALSVDRELQTVQDLALLLRKLRQRHARQQGGNLLTYRQLAAKTGWSHGIIGEYFAGNVLPPTERFDILTRLLGATSTEQGALATARDQVEEGRRRTNPAGGYAGAAPGQANGTASGAPVPQQLPPALTAFVGRAELLAQLDDATTGRAGSSAEPAATSVVLSGTAGVGKTTLAVHWAHRAAERYPDGQLYVNMRGFDPSGSMMTPAEALRGFLEALDVPPERFPIHLPAQVGLYRSLLAGRRMLIVLDNARDAEQVRHLLPGSPSCLVLVTSRNRLAGLVAAEGALPVTVDLLSFDEAWQFLARRLGADRLTAEPQAANEMIERCVRLPLALAVVAARGAAHPSFPLSTLAAELQESRRLLDAFDGGDAGTDVQAVFSWSYQHLSPPAARLFRLLACHPGPDTTIPAAASLAGLPRVQVHRLLAELAHAHLVTEHVPGRFNLHDLLRGYAADLVESLDTADTQRTAIQRGLDHYLHTAHAAALLLQPGWDPISLADAPPGVTPEEIADHGHALGWFTAEYRVLLAAVAHAERARFEGHAWRLARTLVDFLQRRGHWPDLVAAQRTALAAAQQAGERPGQASAHRDLARALVRVGEPDEAEGHYHAALKLFSELGDHTGQARTHRAFGALLDLLGRHADSLYHAQQGLELYRVAGHLSGEASAHNGVGWAHARLGQYGPALDHCRRALVLLRQTDDRHGEANTWDSLGFIHDRLGRYRRAVSCYHRALILFTQIGDRFDEADTLNRLGHSRWSLGDRAGAVRTWQRALRIFDDLGHPDAEGVRDRLVHATGPTARTTSAGPDPG</sequence>
<feature type="region of interest" description="Disordered" evidence="2">
    <location>
        <begin position="107"/>
        <end position="139"/>
    </location>
</feature>
<dbReference type="Gene3D" id="3.40.50.300">
    <property type="entry name" value="P-loop containing nucleotide triphosphate hydrolases"/>
    <property type="match status" value="1"/>
</dbReference>
<dbReference type="Pfam" id="PF13424">
    <property type="entry name" value="TPR_12"/>
    <property type="match status" value="2"/>
</dbReference>
<dbReference type="InterPro" id="IPR019734">
    <property type="entry name" value="TPR_rpt"/>
</dbReference>
<dbReference type="Pfam" id="PF00931">
    <property type="entry name" value="NB-ARC"/>
    <property type="match status" value="1"/>
</dbReference>
<dbReference type="Gene3D" id="1.25.40.10">
    <property type="entry name" value="Tetratricopeptide repeat domain"/>
    <property type="match status" value="1"/>
</dbReference>
<protein>
    <recommendedName>
        <fullName evidence="3">HTH cro/C1-type domain-containing protein</fullName>
    </recommendedName>
</protein>
<dbReference type="PANTHER" id="PTHR47691:SF3">
    <property type="entry name" value="HTH-TYPE TRANSCRIPTIONAL REGULATOR RV0890C-RELATED"/>
    <property type="match status" value="1"/>
</dbReference>
<evidence type="ECO:0000313" key="5">
    <source>
        <dbReference type="Proteomes" id="UP000601223"/>
    </source>
</evidence>
<dbReference type="AlphaFoldDB" id="A0A8J3JS10"/>
<dbReference type="InterPro" id="IPR011990">
    <property type="entry name" value="TPR-like_helical_dom_sf"/>
</dbReference>
<dbReference type="PRINTS" id="PR00364">
    <property type="entry name" value="DISEASERSIST"/>
</dbReference>
<dbReference type="Proteomes" id="UP000601223">
    <property type="component" value="Unassembled WGS sequence"/>
</dbReference>
<evidence type="ECO:0000256" key="1">
    <source>
        <dbReference type="PROSITE-ProRule" id="PRU00339"/>
    </source>
</evidence>
<reference evidence="4 5" key="1">
    <citation type="submission" date="2021-01" db="EMBL/GenBank/DDBJ databases">
        <title>Whole genome shotgun sequence of Catellatospora bangladeshensis NBRC 107357.</title>
        <authorList>
            <person name="Komaki H."/>
            <person name="Tamura T."/>
        </authorList>
    </citation>
    <scope>NUCLEOTIDE SEQUENCE [LARGE SCALE GENOMIC DNA]</scope>
    <source>
        <strain evidence="4 5">NBRC 107357</strain>
    </source>
</reference>
<dbReference type="SUPFAM" id="SSF52540">
    <property type="entry name" value="P-loop containing nucleoside triphosphate hydrolases"/>
    <property type="match status" value="1"/>
</dbReference>
<evidence type="ECO:0000313" key="4">
    <source>
        <dbReference type="EMBL" id="GIF85867.1"/>
    </source>
</evidence>
<dbReference type="SMART" id="SM00028">
    <property type="entry name" value="TPR"/>
    <property type="match status" value="5"/>
</dbReference>
<dbReference type="GO" id="GO:0043531">
    <property type="term" value="F:ADP binding"/>
    <property type="evidence" value="ECO:0007669"/>
    <property type="project" value="InterPro"/>
</dbReference>
<proteinExistence type="predicted"/>
<dbReference type="SUPFAM" id="SSF48452">
    <property type="entry name" value="TPR-like"/>
    <property type="match status" value="2"/>
</dbReference>
<dbReference type="PROSITE" id="PS50005">
    <property type="entry name" value="TPR"/>
    <property type="match status" value="1"/>
</dbReference>
<name>A0A8J3JS10_9ACTN</name>
<keyword evidence="1" id="KW-0802">TPR repeat</keyword>
<evidence type="ECO:0000259" key="3">
    <source>
        <dbReference type="SMART" id="SM00530"/>
    </source>
</evidence>
<keyword evidence="5" id="KW-1185">Reference proteome</keyword>
<dbReference type="InterPro" id="IPR027417">
    <property type="entry name" value="P-loop_NTPase"/>
</dbReference>
<feature type="compositionally biased region" description="Low complexity" evidence="2">
    <location>
        <begin position="120"/>
        <end position="135"/>
    </location>
</feature>
<feature type="repeat" description="TPR" evidence="1">
    <location>
        <begin position="723"/>
        <end position="756"/>
    </location>
</feature>
<dbReference type="InterPro" id="IPR002182">
    <property type="entry name" value="NB-ARC"/>
</dbReference>
<dbReference type="CDD" id="cd00093">
    <property type="entry name" value="HTH_XRE"/>
    <property type="match status" value="1"/>
</dbReference>
<feature type="region of interest" description="Disordered" evidence="2">
    <location>
        <begin position="1"/>
        <end position="21"/>
    </location>
</feature>
<evidence type="ECO:0000256" key="2">
    <source>
        <dbReference type="SAM" id="MobiDB-lite"/>
    </source>
</evidence>